<dbReference type="Proteomes" id="UP000320421">
    <property type="component" value="Chromosome"/>
</dbReference>
<sequence>MSPLTEDVFAITVLSGEQAFTFNRQLRDLSEDDLSRLARFLSEDPGNIFPLRYSVVAEKLLIPDGEFTI</sequence>
<reference evidence="1 2" key="1">
    <citation type="submission" date="2019-02" db="EMBL/GenBank/DDBJ databases">
        <title>Deep-cultivation of Planctomycetes and their phenomic and genomic characterization uncovers novel biology.</title>
        <authorList>
            <person name="Wiegand S."/>
            <person name="Jogler M."/>
            <person name="Boedeker C."/>
            <person name="Pinto D."/>
            <person name="Vollmers J."/>
            <person name="Rivas-Marin E."/>
            <person name="Kohn T."/>
            <person name="Peeters S.H."/>
            <person name="Heuer A."/>
            <person name="Rast P."/>
            <person name="Oberbeckmann S."/>
            <person name="Bunk B."/>
            <person name="Jeske O."/>
            <person name="Meyerdierks A."/>
            <person name="Storesund J.E."/>
            <person name="Kallscheuer N."/>
            <person name="Luecker S."/>
            <person name="Lage O.M."/>
            <person name="Pohl T."/>
            <person name="Merkel B.J."/>
            <person name="Hornburger P."/>
            <person name="Mueller R.-W."/>
            <person name="Bruemmer F."/>
            <person name="Labrenz M."/>
            <person name="Spormann A.M."/>
            <person name="Op den Camp H."/>
            <person name="Overmann J."/>
            <person name="Amann R."/>
            <person name="Jetten M.S.M."/>
            <person name="Mascher T."/>
            <person name="Medema M.H."/>
            <person name="Devos D.P."/>
            <person name="Kaster A.-K."/>
            <person name="Ovreas L."/>
            <person name="Rohde M."/>
            <person name="Galperin M.Y."/>
            <person name="Jogler C."/>
        </authorList>
    </citation>
    <scope>NUCLEOTIDE SEQUENCE [LARGE SCALE GENOMIC DNA]</scope>
    <source>
        <strain evidence="1 2">HG66A1</strain>
    </source>
</reference>
<dbReference type="AlphaFoldDB" id="A0A517PHN4"/>
<dbReference type="EMBL" id="CP036266">
    <property type="protein sequence ID" value="QDT18895.1"/>
    <property type="molecule type" value="Genomic_DNA"/>
</dbReference>
<evidence type="ECO:0000313" key="1">
    <source>
        <dbReference type="EMBL" id="QDT18895.1"/>
    </source>
</evidence>
<organism evidence="1 2">
    <name type="scientific">Gimesia chilikensis</name>
    <dbReference type="NCBI Taxonomy" id="2605989"/>
    <lineage>
        <taxon>Bacteria</taxon>
        <taxon>Pseudomonadati</taxon>
        <taxon>Planctomycetota</taxon>
        <taxon>Planctomycetia</taxon>
        <taxon>Planctomycetales</taxon>
        <taxon>Planctomycetaceae</taxon>
        <taxon>Gimesia</taxon>
    </lineage>
</organism>
<dbReference type="RefSeq" id="WP_145180769.1">
    <property type="nucleotide sequence ID" value="NZ_CP036266.1"/>
</dbReference>
<proteinExistence type="predicted"/>
<protein>
    <submittedName>
        <fullName evidence="1">Uncharacterized protein</fullName>
    </submittedName>
</protein>
<name>A0A517PHN4_9PLAN</name>
<keyword evidence="2" id="KW-1185">Reference proteome</keyword>
<evidence type="ECO:0000313" key="2">
    <source>
        <dbReference type="Proteomes" id="UP000320421"/>
    </source>
</evidence>
<accession>A0A517PHN4</accession>
<gene>
    <name evidence="1" type="ORF">HG66A1_06580</name>
</gene>